<keyword evidence="7" id="KW-0997">Cell inner membrane</keyword>
<dbReference type="GO" id="GO:0005886">
    <property type="term" value="C:plasma membrane"/>
    <property type="evidence" value="ECO:0007669"/>
    <property type="project" value="UniProtKB-SubCell"/>
</dbReference>
<protein>
    <recommendedName>
        <fullName evidence="7">Cell division protein FtsB</fullName>
    </recommendedName>
</protein>
<dbReference type="InterPro" id="IPR023081">
    <property type="entry name" value="Cell_div_FtsB"/>
</dbReference>
<organism evidence="8 10">
    <name type="scientific">Tepidimonas fonticaldi</name>
    <dbReference type="NCBI Taxonomy" id="1101373"/>
    <lineage>
        <taxon>Bacteria</taxon>
        <taxon>Pseudomonadati</taxon>
        <taxon>Pseudomonadota</taxon>
        <taxon>Betaproteobacteria</taxon>
        <taxon>Burkholderiales</taxon>
        <taxon>Tepidimonas</taxon>
    </lineage>
</organism>
<evidence type="ECO:0000256" key="2">
    <source>
        <dbReference type="ARBA" id="ARBA00022618"/>
    </source>
</evidence>
<evidence type="ECO:0000256" key="5">
    <source>
        <dbReference type="ARBA" id="ARBA00023136"/>
    </source>
</evidence>
<feature type="topological domain" description="Periplasmic" evidence="7">
    <location>
        <begin position="24"/>
        <end position="105"/>
    </location>
</feature>
<keyword evidence="5 7" id="KW-0472">Membrane</keyword>
<evidence type="ECO:0000256" key="7">
    <source>
        <dbReference type="HAMAP-Rule" id="MF_00599"/>
    </source>
</evidence>
<evidence type="ECO:0000256" key="1">
    <source>
        <dbReference type="ARBA" id="ARBA00022475"/>
    </source>
</evidence>
<accession>A0A1A6DUE9</accession>
<comment type="subcellular location">
    <subcellularLocation>
        <location evidence="7">Cell inner membrane</location>
        <topology evidence="7">Single-pass type II membrane protein</topology>
    </subcellularLocation>
    <text evidence="7">Localizes to the division septum.</text>
</comment>
<comment type="subunit">
    <text evidence="7">Part of a complex composed of FtsB, FtsL and FtsQ.</text>
</comment>
<dbReference type="STRING" id="1101373.A9O67_05880"/>
<evidence type="ECO:0000256" key="6">
    <source>
        <dbReference type="ARBA" id="ARBA00023306"/>
    </source>
</evidence>
<keyword evidence="3 7" id="KW-0812">Transmembrane</keyword>
<keyword evidence="2 7" id="KW-0132">Cell division</keyword>
<dbReference type="PANTHER" id="PTHR37485:SF1">
    <property type="entry name" value="CELL DIVISION PROTEIN FTSB"/>
    <property type="match status" value="1"/>
</dbReference>
<dbReference type="HAMAP" id="MF_00599">
    <property type="entry name" value="FtsB"/>
    <property type="match status" value="1"/>
</dbReference>
<name>A0A1A6DUE9_9BURK</name>
<dbReference type="EMBL" id="LZDH01000056">
    <property type="protein sequence ID" value="OBS30542.1"/>
    <property type="molecule type" value="Genomic_DNA"/>
</dbReference>
<evidence type="ECO:0000313" key="10">
    <source>
        <dbReference type="Proteomes" id="UP000091969"/>
    </source>
</evidence>
<keyword evidence="10" id="KW-1185">Reference proteome</keyword>
<comment type="function">
    <text evidence="7">Essential cell division protein. May link together the upstream cell division proteins, which are predominantly cytoplasmic, with the downstream cell division proteins, which are predominantly periplasmic.</text>
</comment>
<keyword evidence="6 7" id="KW-0131">Cell cycle</keyword>
<dbReference type="RefSeq" id="WP_068609085.1">
    <property type="nucleotide sequence ID" value="NZ_LZDH01000056.1"/>
</dbReference>
<keyword evidence="1 7" id="KW-1003">Cell membrane</keyword>
<sequence>MRARWVTALLLGLLAVIHVQIWFGRGSVAQVDALRRELAEQEQANEAARLRNERLAAEVQDLHEGVETVEEIARQELGMLKPNEIFVQIQGPGSARPTGGSAPPR</sequence>
<dbReference type="Proteomes" id="UP000091969">
    <property type="component" value="Unassembled WGS sequence"/>
</dbReference>
<feature type="topological domain" description="Cytoplasmic" evidence="7">
    <location>
        <begin position="1"/>
        <end position="5"/>
    </location>
</feature>
<evidence type="ECO:0000313" key="9">
    <source>
        <dbReference type="EMBL" id="TSE38076.1"/>
    </source>
</evidence>
<evidence type="ECO:0000256" key="4">
    <source>
        <dbReference type="ARBA" id="ARBA00022989"/>
    </source>
</evidence>
<reference evidence="9 11" key="2">
    <citation type="submission" date="2019-07" db="EMBL/GenBank/DDBJ databases">
        <title>Tepidimonas fonticaldi AT-A2 draft genome.</title>
        <authorList>
            <person name="Da Costa M.S."/>
            <person name="Froufe H.J.C."/>
            <person name="Egas C."/>
            <person name="Albuquerque L."/>
        </authorList>
    </citation>
    <scope>NUCLEOTIDE SEQUENCE [LARGE SCALE GENOMIC DNA]</scope>
    <source>
        <strain evidence="9 11">AT-A2</strain>
    </source>
</reference>
<proteinExistence type="inferred from homology"/>
<dbReference type="OrthoDB" id="7061211at2"/>
<dbReference type="GO" id="GO:0032153">
    <property type="term" value="C:cell division site"/>
    <property type="evidence" value="ECO:0007669"/>
    <property type="project" value="UniProtKB-UniRule"/>
</dbReference>
<keyword evidence="4 7" id="KW-1133">Transmembrane helix</keyword>
<comment type="similarity">
    <text evidence="7">Belongs to the FtsB family.</text>
</comment>
<evidence type="ECO:0000256" key="3">
    <source>
        <dbReference type="ARBA" id="ARBA00022692"/>
    </source>
</evidence>
<dbReference type="Pfam" id="PF04977">
    <property type="entry name" value="DivIC"/>
    <property type="match status" value="1"/>
</dbReference>
<evidence type="ECO:0000313" key="8">
    <source>
        <dbReference type="EMBL" id="OBS30542.1"/>
    </source>
</evidence>
<gene>
    <name evidence="7 9" type="primary">ftsB</name>
    <name evidence="8" type="ORF">A9O67_05880</name>
    <name evidence="9" type="ORF">Tfont_00338</name>
</gene>
<dbReference type="PANTHER" id="PTHR37485">
    <property type="entry name" value="CELL DIVISION PROTEIN FTSB"/>
    <property type="match status" value="1"/>
</dbReference>
<dbReference type="AlphaFoldDB" id="A0A1A6DUE9"/>
<dbReference type="InterPro" id="IPR007060">
    <property type="entry name" value="FtsL/DivIC"/>
</dbReference>
<dbReference type="GO" id="GO:0043093">
    <property type="term" value="P:FtsZ-dependent cytokinesis"/>
    <property type="evidence" value="ECO:0007669"/>
    <property type="project" value="UniProtKB-UniRule"/>
</dbReference>
<dbReference type="NCBIfam" id="NF002058">
    <property type="entry name" value="PRK00888.1"/>
    <property type="match status" value="1"/>
</dbReference>
<dbReference type="GO" id="GO:0030428">
    <property type="term" value="C:cell septum"/>
    <property type="evidence" value="ECO:0007669"/>
    <property type="project" value="TreeGrafter"/>
</dbReference>
<keyword evidence="7" id="KW-0175">Coiled coil</keyword>
<dbReference type="Proteomes" id="UP000316388">
    <property type="component" value="Unassembled WGS sequence"/>
</dbReference>
<comment type="caution">
    <text evidence="8">The sequence shown here is derived from an EMBL/GenBank/DDBJ whole genome shotgun (WGS) entry which is preliminary data.</text>
</comment>
<evidence type="ECO:0000313" key="11">
    <source>
        <dbReference type="Proteomes" id="UP000316388"/>
    </source>
</evidence>
<reference evidence="8 10" key="1">
    <citation type="submission" date="2016-06" db="EMBL/GenBank/DDBJ databases">
        <title>Genome sequence of Tepidimonas fonticaldi PL17.</title>
        <authorList>
            <person name="Pinnaka A.K."/>
        </authorList>
    </citation>
    <scope>NUCLEOTIDE SEQUENCE [LARGE SCALE GENOMIC DNA]</scope>
    <source>
        <strain evidence="8 10">PL17</strain>
    </source>
</reference>
<feature type="coiled-coil region" evidence="7">
    <location>
        <begin position="31"/>
        <end position="60"/>
    </location>
</feature>
<dbReference type="EMBL" id="VJOO01000002">
    <property type="protein sequence ID" value="TSE38076.1"/>
    <property type="molecule type" value="Genomic_DNA"/>
</dbReference>